<dbReference type="Pfam" id="PF17918">
    <property type="entry name" value="TetR_C_15"/>
    <property type="match status" value="1"/>
</dbReference>
<sequence length="217" mass="24740">MEKSSKATPGRWRKPKQARSLERVERILDVAEAMFMEDGYAAATTKEIAAQAEVPIGSLYQFFPDKAAILEALAARYTDLLNQRLQTFDTPEMLQLPLSDYVKQLTEGIEQFFVEYPGYRAVFMEITTTMPEVDEANDAKLIETMASILPKLHASLGLEDRQVISFVLVKAVGNLLWTSLGQEPHLRQRLVIETHRLAFNYLKSYFPHEVTRSLKDN</sequence>
<dbReference type="EMBL" id="JAAHFQ010000671">
    <property type="protein sequence ID" value="NER30906.1"/>
    <property type="molecule type" value="Genomic_DNA"/>
</dbReference>
<name>A0A6B3NBH9_9CYAN</name>
<dbReference type="InterPro" id="IPR050109">
    <property type="entry name" value="HTH-type_TetR-like_transc_reg"/>
</dbReference>
<dbReference type="Gene3D" id="1.10.357.10">
    <property type="entry name" value="Tetracycline Repressor, domain 2"/>
    <property type="match status" value="1"/>
</dbReference>
<comment type="caution">
    <text evidence="4">The sequence shown here is derived from an EMBL/GenBank/DDBJ whole genome shotgun (WGS) entry which is preliminary data.</text>
</comment>
<feature type="DNA-binding region" description="H-T-H motif" evidence="2">
    <location>
        <begin position="44"/>
        <end position="63"/>
    </location>
</feature>
<dbReference type="InterPro" id="IPR009057">
    <property type="entry name" value="Homeodomain-like_sf"/>
</dbReference>
<evidence type="ECO:0000256" key="1">
    <source>
        <dbReference type="ARBA" id="ARBA00023125"/>
    </source>
</evidence>
<dbReference type="PRINTS" id="PR00455">
    <property type="entry name" value="HTHTETR"/>
</dbReference>
<evidence type="ECO:0000256" key="2">
    <source>
        <dbReference type="PROSITE-ProRule" id="PRU00335"/>
    </source>
</evidence>
<dbReference type="InterPro" id="IPR001647">
    <property type="entry name" value="HTH_TetR"/>
</dbReference>
<reference evidence="4" key="1">
    <citation type="submission" date="2019-11" db="EMBL/GenBank/DDBJ databases">
        <title>Genomic insights into an expanded diversity of filamentous marine cyanobacteria reveals the extraordinary biosynthetic potential of Moorea and Okeania.</title>
        <authorList>
            <person name="Ferreira Leao T."/>
            <person name="Wang M."/>
            <person name="Moss N."/>
            <person name="Da Silva R."/>
            <person name="Sanders J."/>
            <person name="Nurk S."/>
            <person name="Gurevich A."/>
            <person name="Humphrey G."/>
            <person name="Reher R."/>
            <person name="Zhu Q."/>
            <person name="Belda-Ferre P."/>
            <person name="Glukhov E."/>
            <person name="Rex R."/>
            <person name="Dorrestein P.C."/>
            <person name="Knight R."/>
            <person name="Pevzner P."/>
            <person name="Gerwick W.H."/>
            <person name="Gerwick L."/>
        </authorList>
    </citation>
    <scope>NUCLEOTIDE SEQUENCE</scope>
    <source>
        <strain evidence="4">SIO1C4</strain>
    </source>
</reference>
<organism evidence="4">
    <name type="scientific">Symploca sp. SIO1C4</name>
    <dbReference type="NCBI Taxonomy" id="2607765"/>
    <lineage>
        <taxon>Bacteria</taxon>
        <taxon>Bacillati</taxon>
        <taxon>Cyanobacteriota</taxon>
        <taxon>Cyanophyceae</taxon>
        <taxon>Coleofasciculales</taxon>
        <taxon>Coleofasciculaceae</taxon>
        <taxon>Symploca</taxon>
    </lineage>
</organism>
<protein>
    <submittedName>
        <fullName evidence="4">TetR/AcrR family transcriptional regulator</fullName>
    </submittedName>
</protein>
<keyword evidence="1 2" id="KW-0238">DNA-binding</keyword>
<dbReference type="PROSITE" id="PS50977">
    <property type="entry name" value="HTH_TETR_2"/>
    <property type="match status" value="1"/>
</dbReference>
<gene>
    <name evidence="4" type="ORF">F6J89_25620</name>
</gene>
<accession>A0A6B3NBH9</accession>
<proteinExistence type="predicted"/>
<evidence type="ECO:0000313" key="4">
    <source>
        <dbReference type="EMBL" id="NER30906.1"/>
    </source>
</evidence>
<dbReference type="GO" id="GO:0003700">
    <property type="term" value="F:DNA-binding transcription factor activity"/>
    <property type="evidence" value="ECO:0007669"/>
    <property type="project" value="TreeGrafter"/>
</dbReference>
<evidence type="ECO:0000259" key="3">
    <source>
        <dbReference type="PROSITE" id="PS50977"/>
    </source>
</evidence>
<dbReference type="PANTHER" id="PTHR30055">
    <property type="entry name" value="HTH-TYPE TRANSCRIPTIONAL REGULATOR RUTR"/>
    <property type="match status" value="1"/>
</dbReference>
<dbReference type="AlphaFoldDB" id="A0A6B3NBH9"/>
<dbReference type="InterPro" id="IPR041669">
    <property type="entry name" value="TetR_C_15"/>
</dbReference>
<feature type="domain" description="HTH tetR-type" evidence="3">
    <location>
        <begin position="21"/>
        <end position="81"/>
    </location>
</feature>
<dbReference type="SUPFAM" id="SSF46689">
    <property type="entry name" value="Homeodomain-like"/>
    <property type="match status" value="1"/>
</dbReference>
<dbReference type="GO" id="GO:0000976">
    <property type="term" value="F:transcription cis-regulatory region binding"/>
    <property type="evidence" value="ECO:0007669"/>
    <property type="project" value="TreeGrafter"/>
</dbReference>
<dbReference type="PANTHER" id="PTHR30055:SF226">
    <property type="entry name" value="HTH-TYPE TRANSCRIPTIONAL REGULATOR PKSA"/>
    <property type="match status" value="1"/>
</dbReference>
<dbReference type="Pfam" id="PF00440">
    <property type="entry name" value="TetR_N"/>
    <property type="match status" value="1"/>
</dbReference>